<comment type="function">
    <text evidence="9">Reversibly transfers an adenylyl group from ATP to 4'-phosphopantetheine, yielding dephospho-CoA (dPCoA) and pyrophosphate.</text>
</comment>
<sequence length="165" mass="18454">MKENNMRKAIFPGSFDPLTNGHVETVNIATTIFDKVFFVIMTNTNKKYLFTEEERLEIAKTVFKDNSKVEVIARPQELAVDVAMKLGANTIVRGLRNDADFNYEREIAAINKTLAPQLNTILLLTGPENSFISSTMIKETATFGGDITKLVPDIVSEALKKKLNK</sequence>
<dbReference type="UniPathway" id="UPA00241">
    <property type="reaction ID" value="UER00355"/>
</dbReference>
<dbReference type="GO" id="GO:0004595">
    <property type="term" value="F:pantetheine-phosphate adenylyltransferase activity"/>
    <property type="evidence" value="ECO:0007669"/>
    <property type="project" value="UniProtKB-UniRule"/>
</dbReference>
<comment type="cofactor">
    <cofactor evidence="9">
        <name>Mg(2+)</name>
        <dbReference type="ChEBI" id="CHEBI:18420"/>
    </cofactor>
</comment>
<protein>
    <recommendedName>
        <fullName evidence="9">Phosphopantetheine adenylyltransferase</fullName>
        <ecNumber evidence="9">2.7.7.3</ecNumber>
    </recommendedName>
    <alternativeName>
        <fullName evidence="9">Dephospho-CoA pyrophosphorylase</fullName>
    </alternativeName>
    <alternativeName>
        <fullName evidence="9">Pantetheine-phosphate adenylyltransferase</fullName>
        <shortName evidence="9">PPAT</shortName>
    </alternativeName>
</protein>
<gene>
    <name evidence="9 11" type="primary">coaD</name>
    <name evidence="11" type="ORF">HMPREF0520_0205</name>
</gene>
<comment type="subunit">
    <text evidence="9">Homohexamer.</text>
</comment>
<dbReference type="PANTHER" id="PTHR21342">
    <property type="entry name" value="PHOSPHOPANTETHEINE ADENYLYLTRANSFERASE"/>
    <property type="match status" value="1"/>
</dbReference>
<evidence type="ECO:0000256" key="4">
    <source>
        <dbReference type="ARBA" id="ARBA00022741"/>
    </source>
</evidence>
<dbReference type="EC" id="2.7.7.3" evidence="9"/>
<feature type="binding site" evidence="9">
    <location>
        <position position="79"/>
    </location>
    <ligand>
        <name>substrate</name>
    </ligand>
</feature>
<feature type="binding site" evidence="9">
    <location>
        <begin position="94"/>
        <end position="96"/>
    </location>
    <ligand>
        <name>ATP</name>
        <dbReference type="ChEBI" id="CHEBI:30616"/>
    </ligand>
</feature>
<evidence type="ECO:0000313" key="11">
    <source>
        <dbReference type="EMBL" id="EEW52574.1"/>
    </source>
</evidence>
<feature type="binding site" evidence="9">
    <location>
        <begin position="14"/>
        <end position="15"/>
    </location>
    <ligand>
        <name>ATP</name>
        <dbReference type="ChEBI" id="CHEBI:30616"/>
    </ligand>
</feature>
<feature type="domain" description="Cytidyltransferase-like" evidence="10">
    <location>
        <begin position="10"/>
        <end position="139"/>
    </location>
</feature>
<dbReference type="PRINTS" id="PR01020">
    <property type="entry name" value="LPSBIOSNTHSS"/>
</dbReference>
<keyword evidence="2 9" id="KW-0808">Transferase</keyword>
<dbReference type="Gene3D" id="3.40.50.620">
    <property type="entry name" value="HUPs"/>
    <property type="match status" value="1"/>
</dbReference>
<evidence type="ECO:0000313" key="12">
    <source>
        <dbReference type="Proteomes" id="UP000004115"/>
    </source>
</evidence>
<dbReference type="NCBIfam" id="TIGR00125">
    <property type="entry name" value="cyt_tran_rel"/>
    <property type="match status" value="1"/>
</dbReference>
<feature type="binding site" evidence="9">
    <location>
        <position position="46"/>
    </location>
    <ligand>
        <name>substrate</name>
    </ligand>
</feature>
<keyword evidence="1 9" id="KW-0963">Cytoplasm</keyword>
<name>C8PAT5_9LACO</name>
<comment type="catalytic activity">
    <reaction evidence="8 9">
        <text>(R)-4'-phosphopantetheine + ATP + H(+) = 3'-dephospho-CoA + diphosphate</text>
        <dbReference type="Rhea" id="RHEA:19801"/>
        <dbReference type="ChEBI" id="CHEBI:15378"/>
        <dbReference type="ChEBI" id="CHEBI:30616"/>
        <dbReference type="ChEBI" id="CHEBI:33019"/>
        <dbReference type="ChEBI" id="CHEBI:57328"/>
        <dbReference type="ChEBI" id="CHEBI:61723"/>
        <dbReference type="EC" id="2.7.7.3"/>
    </reaction>
</comment>
<dbReference type="GO" id="GO:0005737">
    <property type="term" value="C:cytoplasm"/>
    <property type="evidence" value="ECO:0007669"/>
    <property type="project" value="UniProtKB-SubCell"/>
</dbReference>
<comment type="subcellular location">
    <subcellularLocation>
        <location evidence="9">Cytoplasm</location>
    </subcellularLocation>
</comment>
<feature type="binding site" evidence="9">
    <location>
        <position position="93"/>
    </location>
    <ligand>
        <name>substrate</name>
    </ligand>
</feature>
<dbReference type="InterPro" id="IPR014729">
    <property type="entry name" value="Rossmann-like_a/b/a_fold"/>
</dbReference>
<dbReference type="Proteomes" id="UP000004115">
    <property type="component" value="Unassembled WGS sequence"/>
</dbReference>
<comment type="pathway">
    <text evidence="9">Cofactor biosynthesis; coenzyme A biosynthesis; CoA from (R)-pantothenate: step 4/5.</text>
</comment>
<dbReference type="HAMAP" id="MF_00151">
    <property type="entry name" value="PPAT_bact"/>
    <property type="match status" value="1"/>
</dbReference>
<comment type="similarity">
    <text evidence="9">Belongs to the bacterial CoaD family.</text>
</comment>
<evidence type="ECO:0000256" key="3">
    <source>
        <dbReference type="ARBA" id="ARBA00022695"/>
    </source>
</evidence>
<organism evidence="11 12">
    <name type="scientific">Lactobacillus iners DSM 13335</name>
    <dbReference type="NCBI Taxonomy" id="525328"/>
    <lineage>
        <taxon>Bacteria</taxon>
        <taxon>Bacillati</taxon>
        <taxon>Bacillota</taxon>
        <taxon>Bacilli</taxon>
        <taxon>Lactobacillales</taxon>
        <taxon>Lactobacillaceae</taxon>
        <taxon>Lactobacillus</taxon>
    </lineage>
</organism>
<dbReference type="Pfam" id="PF01467">
    <property type="entry name" value="CTP_transf_like"/>
    <property type="match status" value="1"/>
</dbReference>
<dbReference type="InterPro" id="IPR001980">
    <property type="entry name" value="PPAT"/>
</dbReference>
<dbReference type="CDD" id="cd02163">
    <property type="entry name" value="PPAT"/>
    <property type="match status" value="1"/>
</dbReference>
<dbReference type="SUPFAM" id="SSF52374">
    <property type="entry name" value="Nucleotidylyl transferase"/>
    <property type="match status" value="1"/>
</dbReference>
<dbReference type="InterPro" id="IPR004821">
    <property type="entry name" value="Cyt_trans-like"/>
</dbReference>
<keyword evidence="7 9" id="KW-0173">Coenzyme A biosynthesis</keyword>
<evidence type="ECO:0000256" key="1">
    <source>
        <dbReference type="ARBA" id="ARBA00022490"/>
    </source>
</evidence>
<dbReference type="PANTHER" id="PTHR21342:SF1">
    <property type="entry name" value="PHOSPHOPANTETHEINE ADENYLYLTRANSFERASE"/>
    <property type="match status" value="1"/>
</dbReference>
<dbReference type="NCBIfam" id="TIGR01510">
    <property type="entry name" value="coaD_prev_kdtB"/>
    <property type="match status" value="1"/>
</dbReference>
<evidence type="ECO:0000256" key="8">
    <source>
        <dbReference type="ARBA" id="ARBA00029346"/>
    </source>
</evidence>
<feature type="binding site" evidence="9">
    <location>
        <position position="104"/>
    </location>
    <ligand>
        <name>ATP</name>
        <dbReference type="ChEBI" id="CHEBI:30616"/>
    </ligand>
</feature>
<keyword evidence="3 9" id="KW-0548">Nucleotidyltransferase</keyword>
<keyword evidence="4 9" id="KW-0547">Nucleotide-binding</keyword>
<dbReference type="EMBL" id="ACLN01000003">
    <property type="protein sequence ID" value="EEW52574.1"/>
    <property type="molecule type" value="Genomic_DNA"/>
</dbReference>
<evidence type="ECO:0000256" key="6">
    <source>
        <dbReference type="ARBA" id="ARBA00022842"/>
    </source>
</evidence>
<dbReference type="AlphaFoldDB" id="C8PAT5"/>
<evidence type="ECO:0000259" key="10">
    <source>
        <dbReference type="Pfam" id="PF01467"/>
    </source>
</evidence>
<reference evidence="11 12" key="1">
    <citation type="submission" date="2009-09" db="EMBL/GenBank/DDBJ databases">
        <authorList>
            <person name="Qin X."/>
            <person name="Bachman B."/>
            <person name="Battles P."/>
            <person name="Bell A."/>
            <person name="Bess C."/>
            <person name="Bickham C."/>
            <person name="Chaboub L."/>
            <person name="Chen D."/>
            <person name="Coyle M."/>
            <person name="Deiros D.R."/>
            <person name="Dinh H."/>
            <person name="Forbes L."/>
            <person name="Fowler G."/>
            <person name="Francisco L."/>
            <person name="Fu Q."/>
            <person name="Gubbala S."/>
            <person name="Hale W."/>
            <person name="Han Y."/>
            <person name="Hemphill L."/>
            <person name="Highlander S.K."/>
            <person name="Hirani K."/>
            <person name="Hogues M."/>
            <person name="Jackson L."/>
            <person name="Jakkamsetti A."/>
            <person name="Javaid M."/>
            <person name="Jiang H."/>
            <person name="Korchina V."/>
            <person name="Kovar C."/>
            <person name="Lara F."/>
            <person name="Lee S."/>
            <person name="Mata R."/>
            <person name="Mathew T."/>
            <person name="Moen C."/>
            <person name="Morales K."/>
            <person name="Munidasa M."/>
            <person name="Nazareth L."/>
            <person name="Ngo R."/>
            <person name="Nguyen L."/>
            <person name="Okwuonu G."/>
            <person name="Ongeri F."/>
            <person name="Patil S."/>
            <person name="Petrosino J."/>
            <person name="Pham C."/>
            <person name="Pham P."/>
            <person name="Pu L.-L."/>
            <person name="Puazo M."/>
            <person name="Raj R."/>
            <person name="Reid J."/>
            <person name="Rouhana J."/>
            <person name="Saada N."/>
            <person name="Shang Y."/>
            <person name="Simmons D."/>
            <person name="Thornton R."/>
            <person name="Warren J."/>
            <person name="Weissenberger G."/>
            <person name="Zhang J."/>
            <person name="Zhang L."/>
            <person name="Zhou C."/>
            <person name="Zhu D."/>
            <person name="Muzny D."/>
            <person name="Worley K."/>
            <person name="Gibbs R."/>
        </authorList>
    </citation>
    <scope>NUCLEOTIDE SEQUENCE [LARGE SCALE GENOMIC DNA]</scope>
    <source>
        <strain evidence="11 12">DSM 13335</strain>
    </source>
</reference>
<evidence type="ECO:0000256" key="5">
    <source>
        <dbReference type="ARBA" id="ARBA00022840"/>
    </source>
</evidence>
<evidence type="ECO:0000256" key="7">
    <source>
        <dbReference type="ARBA" id="ARBA00022993"/>
    </source>
</evidence>
<feature type="binding site" evidence="9">
    <location>
        <begin position="129"/>
        <end position="135"/>
    </location>
    <ligand>
        <name>ATP</name>
        <dbReference type="ChEBI" id="CHEBI:30616"/>
    </ligand>
</feature>
<accession>C8PAT5</accession>
<evidence type="ECO:0000256" key="2">
    <source>
        <dbReference type="ARBA" id="ARBA00022679"/>
    </source>
</evidence>
<dbReference type="HOGENOM" id="CLU_100149_0_1_9"/>
<feature type="binding site" evidence="9">
    <location>
        <position position="22"/>
    </location>
    <ligand>
        <name>ATP</name>
        <dbReference type="ChEBI" id="CHEBI:30616"/>
    </ligand>
</feature>
<keyword evidence="6 9" id="KW-0460">Magnesium</keyword>
<proteinExistence type="inferred from homology"/>
<feature type="binding site" evidence="9">
    <location>
        <position position="14"/>
    </location>
    <ligand>
        <name>substrate</name>
    </ligand>
</feature>
<keyword evidence="12" id="KW-1185">Reference proteome</keyword>
<dbReference type="GO" id="GO:0005524">
    <property type="term" value="F:ATP binding"/>
    <property type="evidence" value="ECO:0007669"/>
    <property type="project" value="UniProtKB-KW"/>
</dbReference>
<comment type="caution">
    <text evidence="11">The sequence shown here is derived from an EMBL/GenBank/DDBJ whole genome shotgun (WGS) entry which is preliminary data.</text>
</comment>
<keyword evidence="5 9" id="KW-0067">ATP-binding</keyword>
<dbReference type="GO" id="GO:0015937">
    <property type="term" value="P:coenzyme A biosynthetic process"/>
    <property type="evidence" value="ECO:0007669"/>
    <property type="project" value="UniProtKB-UniRule"/>
</dbReference>
<feature type="site" description="Transition state stabilizer" evidence="9">
    <location>
        <position position="22"/>
    </location>
</feature>
<evidence type="ECO:0000256" key="9">
    <source>
        <dbReference type="HAMAP-Rule" id="MF_00151"/>
    </source>
</evidence>